<feature type="transmembrane region" description="Helical" evidence="6">
    <location>
        <begin position="89"/>
        <end position="109"/>
    </location>
</feature>
<proteinExistence type="predicted"/>
<keyword evidence="2" id="KW-1003">Cell membrane</keyword>
<dbReference type="Proteomes" id="UP000316304">
    <property type="component" value="Unassembled WGS sequence"/>
</dbReference>
<feature type="transmembrane region" description="Helical" evidence="6">
    <location>
        <begin position="240"/>
        <end position="258"/>
    </location>
</feature>
<evidence type="ECO:0000256" key="2">
    <source>
        <dbReference type="ARBA" id="ARBA00022475"/>
    </source>
</evidence>
<protein>
    <submittedName>
        <fullName evidence="7">Prenyltransferase</fullName>
    </submittedName>
</protein>
<dbReference type="GO" id="GO:0016765">
    <property type="term" value="F:transferase activity, transferring alkyl or aryl (other than methyl) groups"/>
    <property type="evidence" value="ECO:0007669"/>
    <property type="project" value="InterPro"/>
</dbReference>
<keyword evidence="7" id="KW-0808">Transferase</keyword>
<dbReference type="InterPro" id="IPR044878">
    <property type="entry name" value="UbiA_sf"/>
</dbReference>
<dbReference type="RefSeq" id="WP_197168949.1">
    <property type="nucleotide sequence ID" value="NZ_SJPT01000001.1"/>
</dbReference>
<feature type="transmembrane region" description="Helical" evidence="6">
    <location>
        <begin position="211"/>
        <end position="228"/>
    </location>
</feature>
<feature type="transmembrane region" description="Helical" evidence="6">
    <location>
        <begin position="302"/>
        <end position="320"/>
    </location>
</feature>
<dbReference type="AlphaFoldDB" id="A0A5C6CQ69"/>
<dbReference type="InterPro" id="IPR000537">
    <property type="entry name" value="UbiA_prenyltransferase"/>
</dbReference>
<sequence length="321" mass="33586">MTAETQQSSRLVAWAQLVRLPNVFTVIADVSAAFLIAAHGPSPATRWICVLAAGISLYWAGMILNDVFDIERDRAERAKRPLPAGRISLTAARTAGWAMLVLGVILGSLSGYLPAENVGTTWLPAAIAIVLAVMIVAYDGPLKKTPLAPAAMGACRVLSFLLGASPVIVVQPDGPFIPLHLVAIALGFGIYITGITTMAREEAAGGNDTNLKVGLSLLIIGLFTLAFAPQQAPAGFPNFIRTPFAFPLLIAMIAYPVVLRGIRCVRHATPTNVQSTIRSGILTIIPLAAAIALLGAGPVWGLAIFALVIPALGLASAFRVT</sequence>
<dbReference type="GO" id="GO:0016020">
    <property type="term" value="C:membrane"/>
    <property type="evidence" value="ECO:0007669"/>
    <property type="project" value="UniProtKB-SubCell"/>
</dbReference>
<dbReference type="EMBL" id="SJPT01000001">
    <property type="protein sequence ID" value="TWU26650.1"/>
    <property type="molecule type" value="Genomic_DNA"/>
</dbReference>
<keyword evidence="3 6" id="KW-0812">Transmembrane</keyword>
<dbReference type="CDD" id="cd13964">
    <property type="entry name" value="PT_UbiA_1"/>
    <property type="match status" value="1"/>
</dbReference>
<feature type="transmembrane region" description="Helical" evidence="6">
    <location>
        <begin position="121"/>
        <end position="138"/>
    </location>
</feature>
<evidence type="ECO:0000313" key="8">
    <source>
        <dbReference type="Proteomes" id="UP000316304"/>
    </source>
</evidence>
<evidence type="ECO:0000256" key="1">
    <source>
        <dbReference type="ARBA" id="ARBA00004141"/>
    </source>
</evidence>
<keyword evidence="8" id="KW-1185">Reference proteome</keyword>
<organism evidence="7 8">
    <name type="scientific">Novipirellula galeiformis</name>
    <dbReference type="NCBI Taxonomy" id="2528004"/>
    <lineage>
        <taxon>Bacteria</taxon>
        <taxon>Pseudomonadati</taxon>
        <taxon>Planctomycetota</taxon>
        <taxon>Planctomycetia</taxon>
        <taxon>Pirellulales</taxon>
        <taxon>Pirellulaceae</taxon>
        <taxon>Novipirellula</taxon>
    </lineage>
</organism>
<evidence type="ECO:0000256" key="6">
    <source>
        <dbReference type="SAM" id="Phobius"/>
    </source>
</evidence>
<evidence type="ECO:0000256" key="3">
    <source>
        <dbReference type="ARBA" id="ARBA00022692"/>
    </source>
</evidence>
<accession>A0A5C6CQ69</accession>
<dbReference type="Gene3D" id="1.10.357.140">
    <property type="entry name" value="UbiA prenyltransferase"/>
    <property type="match status" value="1"/>
</dbReference>
<comment type="subcellular location">
    <subcellularLocation>
        <location evidence="1">Membrane</location>
        <topology evidence="1">Multi-pass membrane protein</topology>
    </subcellularLocation>
</comment>
<feature type="transmembrane region" description="Helical" evidence="6">
    <location>
        <begin position="176"/>
        <end position="199"/>
    </location>
</feature>
<dbReference type="PANTHER" id="PTHR42723:SF1">
    <property type="entry name" value="CHLOROPHYLL SYNTHASE, CHLOROPLASTIC"/>
    <property type="match status" value="1"/>
</dbReference>
<reference evidence="7 8" key="1">
    <citation type="submission" date="2019-02" db="EMBL/GenBank/DDBJ databases">
        <title>Deep-cultivation of Planctomycetes and their phenomic and genomic characterization uncovers novel biology.</title>
        <authorList>
            <person name="Wiegand S."/>
            <person name="Jogler M."/>
            <person name="Boedeker C."/>
            <person name="Pinto D."/>
            <person name="Vollmers J."/>
            <person name="Rivas-Marin E."/>
            <person name="Kohn T."/>
            <person name="Peeters S.H."/>
            <person name="Heuer A."/>
            <person name="Rast P."/>
            <person name="Oberbeckmann S."/>
            <person name="Bunk B."/>
            <person name="Jeske O."/>
            <person name="Meyerdierks A."/>
            <person name="Storesund J.E."/>
            <person name="Kallscheuer N."/>
            <person name="Luecker S."/>
            <person name="Lage O.M."/>
            <person name="Pohl T."/>
            <person name="Merkel B.J."/>
            <person name="Hornburger P."/>
            <person name="Mueller R.-W."/>
            <person name="Bruemmer F."/>
            <person name="Labrenz M."/>
            <person name="Spormann A.M."/>
            <person name="Op Den Camp H."/>
            <person name="Overmann J."/>
            <person name="Amann R."/>
            <person name="Jetten M.S.M."/>
            <person name="Mascher T."/>
            <person name="Medema M.H."/>
            <person name="Devos D.P."/>
            <person name="Kaster A.-K."/>
            <person name="Ovreas L."/>
            <person name="Rohde M."/>
            <person name="Galperin M.Y."/>
            <person name="Jogler C."/>
        </authorList>
    </citation>
    <scope>NUCLEOTIDE SEQUENCE [LARGE SCALE GENOMIC DNA]</scope>
    <source>
        <strain evidence="7 8">Pla52o</strain>
    </source>
</reference>
<name>A0A5C6CQ69_9BACT</name>
<dbReference type="PANTHER" id="PTHR42723">
    <property type="entry name" value="CHLOROPHYLL SYNTHASE"/>
    <property type="match status" value="1"/>
</dbReference>
<feature type="transmembrane region" description="Helical" evidence="6">
    <location>
        <begin position="44"/>
        <end position="68"/>
    </location>
</feature>
<feature type="transmembrane region" description="Helical" evidence="6">
    <location>
        <begin position="279"/>
        <end position="296"/>
    </location>
</feature>
<dbReference type="Pfam" id="PF01040">
    <property type="entry name" value="UbiA"/>
    <property type="match status" value="1"/>
</dbReference>
<feature type="transmembrane region" description="Helical" evidence="6">
    <location>
        <begin position="150"/>
        <end position="170"/>
    </location>
</feature>
<gene>
    <name evidence="7" type="ORF">Pla52o_05030</name>
</gene>
<evidence type="ECO:0000313" key="7">
    <source>
        <dbReference type="EMBL" id="TWU26650.1"/>
    </source>
</evidence>
<comment type="caution">
    <text evidence="7">The sequence shown here is derived from an EMBL/GenBank/DDBJ whole genome shotgun (WGS) entry which is preliminary data.</text>
</comment>
<evidence type="ECO:0000256" key="5">
    <source>
        <dbReference type="ARBA" id="ARBA00023136"/>
    </source>
</evidence>
<keyword evidence="4 6" id="KW-1133">Transmembrane helix</keyword>
<feature type="transmembrane region" description="Helical" evidence="6">
    <location>
        <begin position="20"/>
        <end position="38"/>
    </location>
</feature>
<keyword evidence="5 6" id="KW-0472">Membrane</keyword>
<dbReference type="InterPro" id="IPR050475">
    <property type="entry name" value="Prenyltransferase_related"/>
</dbReference>
<evidence type="ECO:0000256" key="4">
    <source>
        <dbReference type="ARBA" id="ARBA00022989"/>
    </source>
</evidence>